<dbReference type="InterPro" id="IPR024775">
    <property type="entry name" value="DinB-like"/>
</dbReference>
<dbReference type="Proteomes" id="UP001157946">
    <property type="component" value="Unassembled WGS sequence"/>
</dbReference>
<dbReference type="SUPFAM" id="SSF109854">
    <property type="entry name" value="DinB/YfiT-like putative metalloenzymes"/>
    <property type="match status" value="1"/>
</dbReference>
<gene>
    <name evidence="2" type="ORF">SAMN06265361_10418</name>
</gene>
<organism evidence="2 3">
    <name type="scientific">Laceyella tengchongensis</name>
    <dbReference type="NCBI Taxonomy" id="574699"/>
    <lineage>
        <taxon>Bacteria</taxon>
        <taxon>Bacillati</taxon>
        <taxon>Bacillota</taxon>
        <taxon>Bacilli</taxon>
        <taxon>Bacillales</taxon>
        <taxon>Thermoactinomycetaceae</taxon>
        <taxon>Laceyella</taxon>
    </lineage>
</organism>
<protein>
    <submittedName>
        <fullName evidence="2">DinB superfamily protein</fullName>
    </submittedName>
</protein>
<comment type="caution">
    <text evidence="2">The sequence shown here is derived from an EMBL/GenBank/DDBJ whole genome shotgun (WGS) entry which is preliminary data.</text>
</comment>
<feature type="domain" description="DinB-like" evidence="1">
    <location>
        <begin position="24"/>
        <end position="163"/>
    </location>
</feature>
<dbReference type="EMBL" id="FXTU01000004">
    <property type="protein sequence ID" value="SMP22151.1"/>
    <property type="molecule type" value="Genomic_DNA"/>
</dbReference>
<dbReference type="Pfam" id="PF12867">
    <property type="entry name" value="DinB_2"/>
    <property type="match status" value="1"/>
</dbReference>
<dbReference type="Gene3D" id="1.20.120.450">
    <property type="entry name" value="dinb family like domain"/>
    <property type="match status" value="1"/>
</dbReference>
<name>A0AA46AFW9_9BACL</name>
<dbReference type="InterPro" id="IPR034660">
    <property type="entry name" value="DinB/YfiT-like"/>
</dbReference>
<accession>A0AA46AFW9</accession>
<evidence type="ECO:0000313" key="3">
    <source>
        <dbReference type="Proteomes" id="UP001157946"/>
    </source>
</evidence>
<sequence length="176" mass="20418">METKEILEKYEALAGYYMDELDTYSWESFTLKPSATEWSLGEMYNHLIETGFLQLASLQACATAPENRKLKKTWVGKWVYMTGAIPPIKAKVPPSAEHTSQQPRSREELRQKLEQLSAQMKAIAPSIDSISPDRKVKHPYFGYINAQEWYHHIVMHFAHHLRQKKRLDEFIAAHDA</sequence>
<proteinExistence type="predicted"/>
<dbReference type="AlphaFoldDB" id="A0AA46AFW9"/>
<reference evidence="2" key="1">
    <citation type="submission" date="2017-05" db="EMBL/GenBank/DDBJ databases">
        <authorList>
            <person name="Varghese N."/>
            <person name="Submissions S."/>
        </authorList>
    </citation>
    <scope>NUCLEOTIDE SEQUENCE</scope>
    <source>
        <strain evidence="2">DSM 45262</strain>
    </source>
</reference>
<evidence type="ECO:0000259" key="1">
    <source>
        <dbReference type="Pfam" id="PF12867"/>
    </source>
</evidence>
<evidence type="ECO:0000313" key="2">
    <source>
        <dbReference type="EMBL" id="SMP22151.1"/>
    </source>
</evidence>
<keyword evidence="3" id="KW-1185">Reference proteome</keyword>
<dbReference type="RefSeq" id="WP_284724324.1">
    <property type="nucleotide sequence ID" value="NZ_FXTU01000004.1"/>
</dbReference>